<dbReference type="InterPro" id="IPR009430">
    <property type="entry name" value="GvpL/GvpF"/>
</dbReference>
<keyword evidence="5" id="KW-1185">Reference proteome</keyword>
<comment type="similarity">
    <text evidence="3">Belongs to the gas vesicle GvpF/GvpL family.</text>
</comment>
<sequence length="276" mass="30536">MNNAYWLVGLIDRPLDLSLLAAAPSFEPDRPTPLDQVECGPGLIALTCRVDARSIDAALNRSEGPDPLWIAPRAARHAALQELVLQHASLVPARFGLVFGSRDALRQRITDHADSWRDALDTVADSVEWTLAGLLDSTHARAARVAHDPVWRARFHALPSSPGARYLQEKAFHRDLDQTLQRDALAHADHLVERLGDLIRKVVPLPLRAKAAGTDNPAGEIPVFRRAILLKRASQNRFLERLESLATALLADGLVLEWSGPWPAHHFLPDQLMEPN</sequence>
<keyword evidence="1" id="KW-0304">Gas vesicle</keyword>
<reference evidence="4 5" key="2">
    <citation type="journal article" date="2011" name="Stand. Genomic Sci.">
        <title>Complete genome sequence of Isosphaera pallida type strain (IS1B).</title>
        <authorList>
            <consortium name="US DOE Joint Genome Institute (JGI-PGF)"/>
            <person name="Goker M."/>
            <person name="Cleland D."/>
            <person name="Saunders E."/>
            <person name="Lapidus A."/>
            <person name="Nolan M."/>
            <person name="Lucas S."/>
            <person name="Hammon N."/>
            <person name="Deshpande S."/>
            <person name="Cheng J.F."/>
            <person name="Tapia R."/>
            <person name="Han C."/>
            <person name="Goodwin L."/>
            <person name="Pitluck S."/>
            <person name="Liolios K."/>
            <person name="Pagani I."/>
            <person name="Ivanova N."/>
            <person name="Mavromatis K."/>
            <person name="Pati A."/>
            <person name="Chen A."/>
            <person name="Palaniappan K."/>
            <person name="Land M."/>
            <person name="Hauser L."/>
            <person name="Chang Y.J."/>
            <person name="Jeffries C.D."/>
            <person name="Detter J.C."/>
            <person name="Beck B."/>
            <person name="Woyke T."/>
            <person name="Bristow J."/>
            <person name="Eisen J.A."/>
            <person name="Markowitz V."/>
            <person name="Hugenholtz P."/>
            <person name="Kyrpides N.C."/>
            <person name="Klenk H.P."/>
        </authorList>
    </citation>
    <scope>NUCLEOTIDE SEQUENCE [LARGE SCALE GENOMIC DNA]</scope>
    <source>
        <strain evidence="5">ATCC 43644 / DSM 9630 / IS1B</strain>
    </source>
</reference>
<name>E8QWK8_ISOPI</name>
<dbReference type="RefSeq" id="WP_013564188.1">
    <property type="nucleotide sequence ID" value="NC_014962.1"/>
</dbReference>
<dbReference type="EMBL" id="CP002353">
    <property type="protein sequence ID" value="ADV61900.1"/>
    <property type="molecule type" value="Genomic_DNA"/>
</dbReference>
<evidence type="ECO:0000256" key="3">
    <source>
        <dbReference type="ARBA" id="ARBA00035643"/>
    </source>
</evidence>
<evidence type="ECO:0000256" key="2">
    <source>
        <dbReference type="ARBA" id="ARBA00035108"/>
    </source>
</evidence>
<accession>E8QWK8</accession>
<evidence type="ECO:0000313" key="5">
    <source>
        <dbReference type="Proteomes" id="UP000008631"/>
    </source>
</evidence>
<dbReference type="AlphaFoldDB" id="E8QWK8"/>
<proteinExistence type="inferred from homology"/>
<dbReference type="Proteomes" id="UP000008631">
    <property type="component" value="Chromosome"/>
</dbReference>
<gene>
    <name evidence="4" type="ordered locus">Isop_1314</name>
</gene>
<protein>
    <submittedName>
        <fullName evidence="4">Gas vesicle synthesis GvpLGvpF</fullName>
    </submittedName>
</protein>
<organism evidence="4 5">
    <name type="scientific">Isosphaera pallida (strain ATCC 43644 / DSM 9630 / IS1B)</name>
    <dbReference type="NCBI Taxonomy" id="575540"/>
    <lineage>
        <taxon>Bacteria</taxon>
        <taxon>Pseudomonadati</taxon>
        <taxon>Planctomycetota</taxon>
        <taxon>Planctomycetia</taxon>
        <taxon>Isosphaerales</taxon>
        <taxon>Isosphaeraceae</taxon>
        <taxon>Isosphaera</taxon>
    </lineage>
</organism>
<evidence type="ECO:0000256" key="1">
    <source>
        <dbReference type="ARBA" id="ARBA00022987"/>
    </source>
</evidence>
<dbReference type="OrthoDB" id="146444at2"/>
<dbReference type="PANTHER" id="PTHR36852:SF1">
    <property type="entry name" value="PROTEIN GVPL 2"/>
    <property type="match status" value="1"/>
</dbReference>
<dbReference type="HOGENOM" id="CLU_065736_0_0_0"/>
<dbReference type="PANTHER" id="PTHR36852">
    <property type="entry name" value="PROTEIN GVPL 2"/>
    <property type="match status" value="1"/>
</dbReference>
<dbReference type="GO" id="GO:0031411">
    <property type="term" value="C:gas vesicle"/>
    <property type="evidence" value="ECO:0007669"/>
    <property type="project" value="UniProtKB-SubCell"/>
</dbReference>
<dbReference type="Pfam" id="PF06386">
    <property type="entry name" value="GvpL_GvpF"/>
    <property type="match status" value="1"/>
</dbReference>
<reference key="1">
    <citation type="submission" date="2010-11" db="EMBL/GenBank/DDBJ databases">
        <title>The complete sequence of chromosome of Isophaera pallida ATCC 43644.</title>
        <authorList>
            <consortium name="US DOE Joint Genome Institute (JGI-PGF)"/>
            <person name="Lucas S."/>
            <person name="Copeland A."/>
            <person name="Lapidus A."/>
            <person name="Bruce D."/>
            <person name="Goodwin L."/>
            <person name="Pitluck S."/>
            <person name="Kyrpides N."/>
            <person name="Mavromatis K."/>
            <person name="Pagani I."/>
            <person name="Ivanova N."/>
            <person name="Saunders E."/>
            <person name="Brettin T."/>
            <person name="Detter J.C."/>
            <person name="Han C."/>
            <person name="Tapia R."/>
            <person name="Land M."/>
            <person name="Hauser L."/>
            <person name="Markowitz V."/>
            <person name="Cheng J.-F."/>
            <person name="Hugenholtz P."/>
            <person name="Woyke T."/>
            <person name="Wu D."/>
            <person name="Eisen J.A."/>
        </authorList>
    </citation>
    <scope>NUCLEOTIDE SEQUENCE</scope>
    <source>
        <strain>ATCC 43644</strain>
    </source>
</reference>
<dbReference type="GO" id="GO:0031412">
    <property type="term" value="P:gas vesicle organization"/>
    <property type="evidence" value="ECO:0007669"/>
    <property type="project" value="InterPro"/>
</dbReference>
<dbReference type="STRING" id="575540.Isop_1314"/>
<dbReference type="InParanoid" id="E8QWK8"/>
<comment type="subcellular location">
    <subcellularLocation>
        <location evidence="2">Gas vesicle</location>
    </subcellularLocation>
</comment>
<dbReference type="KEGG" id="ipa:Isop_1314"/>
<evidence type="ECO:0000313" key="4">
    <source>
        <dbReference type="EMBL" id="ADV61900.1"/>
    </source>
</evidence>